<dbReference type="InterPro" id="IPR013083">
    <property type="entry name" value="Znf_RING/FYVE/PHD"/>
</dbReference>
<protein>
    <recommendedName>
        <fullName evidence="3">RING-type domain-containing protein</fullName>
    </recommendedName>
</protein>
<feature type="compositionally biased region" description="Polar residues" evidence="1">
    <location>
        <begin position="249"/>
        <end position="266"/>
    </location>
</feature>
<keyword evidence="5" id="KW-1185">Reference proteome</keyword>
<dbReference type="Pfam" id="PF17123">
    <property type="entry name" value="zf-RING_11"/>
    <property type="match status" value="1"/>
</dbReference>
<name>A0A1R0H6K1_9FUNG</name>
<dbReference type="OrthoDB" id="8062037at2759"/>
<organism evidence="4 5">
    <name type="scientific">Smittium mucronatum</name>
    <dbReference type="NCBI Taxonomy" id="133383"/>
    <lineage>
        <taxon>Eukaryota</taxon>
        <taxon>Fungi</taxon>
        <taxon>Fungi incertae sedis</taxon>
        <taxon>Zoopagomycota</taxon>
        <taxon>Kickxellomycotina</taxon>
        <taxon>Harpellomycetes</taxon>
        <taxon>Harpellales</taxon>
        <taxon>Legeriomycetaceae</taxon>
        <taxon>Smittium</taxon>
    </lineage>
</organism>
<keyword evidence="2" id="KW-0732">Signal</keyword>
<accession>A0A1R0H6K1</accession>
<dbReference type="AlphaFoldDB" id="A0A1R0H6K1"/>
<evidence type="ECO:0000256" key="1">
    <source>
        <dbReference type="SAM" id="MobiDB-lite"/>
    </source>
</evidence>
<dbReference type="STRING" id="133383.A0A1R0H6K1"/>
<comment type="caution">
    <text evidence="4">The sequence shown here is derived from an EMBL/GenBank/DDBJ whole genome shotgun (WGS) entry which is preliminary data.</text>
</comment>
<feature type="domain" description="RING-type" evidence="3">
    <location>
        <begin position="218"/>
        <end position="243"/>
    </location>
</feature>
<dbReference type="Proteomes" id="UP000187455">
    <property type="component" value="Unassembled WGS sequence"/>
</dbReference>
<proteinExistence type="predicted"/>
<dbReference type="Gene3D" id="3.30.40.10">
    <property type="entry name" value="Zinc/RING finger domain, C3HC4 (zinc finger)"/>
    <property type="match status" value="1"/>
</dbReference>
<evidence type="ECO:0000313" key="5">
    <source>
        <dbReference type="Proteomes" id="UP000187455"/>
    </source>
</evidence>
<feature type="region of interest" description="Disordered" evidence="1">
    <location>
        <begin position="248"/>
        <end position="283"/>
    </location>
</feature>
<gene>
    <name evidence="4" type="ORF">AYI68_g1006</name>
</gene>
<evidence type="ECO:0000313" key="4">
    <source>
        <dbReference type="EMBL" id="OLY84820.1"/>
    </source>
</evidence>
<evidence type="ECO:0000259" key="3">
    <source>
        <dbReference type="Pfam" id="PF17123"/>
    </source>
</evidence>
<feature type="chain" id="PRO_5013023095" description="RING-type domain-containing protein" evidence="2">
    <location>
        <begin position="23"/>
        <end position="306"/>
    </location>
</feature>
<dbReference type="EMBL" id="LSSL01000345">
    <property type="protein sequence ID" value="OLY84820.1"/>
    <property type="molecule type" value="Genomic_DNA"/>
</dbReference>
<reference evidence="4 5" key="1">
    <citation type="journal article" date="2016" name="Mol. Biol. Evol.">
        <title>Genome-Wide Survey of Gut Fungi (Harpellales) Reveals the First Horizontally Transferred Ubiquitin Gene from a Mosquito Host.</title>
        <authorList>
            <person name="Wang Y."/>
            <person name="White M.M."/>
            <person name="Kvist S."/>
            <person name="Moncalvo J.M."/>
        </authorList>
    </citation>
    <scope>NUCLEOTIDE SEQUENCE [LARGE SCALE GENOMIC DNA]</scope>
    <source>
        <strain evidence="4 5">ALG-7-W6</strain>
    </source>
</reference>
<dbReference type="CDD" id="cd16448">
    <property type="entry name" value="RING-H2"/>
    <property type="match status" value="1"/>
</dbReference>
<dbReference type="InterPro" id="IPR001841">
    <property type="entry name" value="Znf_RING"/>
</dbReference>
<feature type="signal peptide" evidence="2">
    <location>
        <begin position="1"/>
        <end position="22"/>
    </location>
</feature>
<evidence type="ECO:0000256" key="2">
    <source>
        <dbReference type="SAM" id="SignalP"/>
    </source>
</evidence>
<dbReference type="SUPFAM" id="SSF57850">
    <property type="entry name" value="RING/U-box"/>
    <property type="match status" value="1"/>
</dbReference>
<sequence length="306" mass="33916">MVVLKVAVTLLVAGLLGSGVHCQQSDDQCIQLNDGRMCIFADQKYDCRPCAQSPPNFNALSIIICGILLFLISEVEGRHLPIATPHSAYSTPVLTQAELSTYKLVALNECTGLLKQKESSENPAAIAEPQLLKSEKKRILTTSPHLQRKFSCEKNGIHEKRPGSCQTNKEETGITVLELTINEDDRKDQETFIGDLEKNDKTVLHQFGDIGTDNAQLDCLICLDPILESQLIREIPCNHYFHSELYPDSASSTSTDIPSNNPTHATARSKMYSPQQKKKKSPLWKIGTIQFRTDGLPAPPKVLPQH</sequence>